<name>A0ABR1J9H7_9AGAR</name>
<gene>
    <name evidence="1" type="ORF">VKT23_013292</name>
</gene>
<evidence type="ECO:0000313" key="2">
    <source>
        <dbReference type="Proteomes" id="UP001498398"/>
    </source>
</evidence>
<keyword evidence="2" id="KW-1185">Reference proteome</keyword>
<dbReference type="Proteomes" id="UP001498398">
    <property type="component" value="Unassembled WGS sequence"/>
</dbReference>
<accession>A0ABR1J9H7</accession>
<comment type="caution">
    <text evidence="1">The sequence shown here is derived from an EMBL/GenBank/DDBJ whole genome shotgun (WGS) entry which is preliminary data.</text>
</comment>
<proteinExistence type="predicted"/>
<reference evidence="1 2" key="1">
    <citation type="submission" date="2024-01" db="EMBL/GenBank/DDBJ databases">
        <title>A draft genome for the cacao thread blight pathogen Marasmiellus scandens.</title>
        <authorList>
            <person name="Baruah I.K."/>
            <person name="Leung J."/>
            <person name="Bukari Y."/>
            <person name="Amoako-Attah I."/>
            <person name="Meinhardt L.W."/>
            <person name="Bailey B.A."/>
            <person name="Cohen S.P."/>
        </authorList>
    </citation>
    <scope>NUCLEOTIDE SEQUENCE [LARGE SCALE GENOMIC DNA]</scope>
    <source>
        <strain evidence="1 2">GH-19</strain>
    </source>
</reference>
<protein>
    <submittedName>
        <fullName evidence="1">Uncharacterized protein</fullName>
    </submittedName>
</protein>
<sequence length="52" mass="5468">MVVAGGGGARIAYPLPARENHNHLAPPPYPKPKFGSVPWTLAHAGLPWPTTA</sequence>
<dbReference type="EMBL" id="JBANRG010000035">
    <property type="protein sequence ID" value="KAK7449816.1"/>
    <property type="molecule type" value="Genomic_DNA"/>
</dbReference>
<organism evidence="1 2">
    <name type="scientific">Marasmiellus scandens</name>
    <dbReference type="NCBI Taxonomy" id="2682957"/>
    <lineage>
        <taxon>Eukaryota</taxon>
        <taxon>Fungi</taxon>
        <taxon>Dikarya</taxon>
        <taxon>Basidiomycota</taxon>
        <taxon>Agaricomycotina</taxon>
        <taxon>Agaricomycetes</taxon>
        <taxon>Agaricomycetidae</taxon>
        <taxon>Agaricales</taxon>
        <taxon>Marasmiineae</taxon>
        <taxon>Omphalotaceae</taxon>
        <taxon>Marasmiellus</taxon>
    </lineage>
</organism>
<evidence type="ECO:0000313" key="1">
    <source>
        <dbReference type="EMBL" id="KAK7449816.1"/>
    </source>
</evidence>